<evidence type="ECO:0000256" key="2">
    <source>
        <dbReference type="ARBA" id="ARBA00022475"/>
    </source>
</evidence>
<dbReference type="InterPro" id="IPR038731">
    <property type="entry name" value="RgtA/B/C-like"/>
</dbReference>
<keyword evidence="11" id="KW-1185">Reference proteome</keyword>
<evidence type="ECO:0000256" key="3">
    <source>
        <dbReference type="ARBA" id="ARBA00022676"/>
    </source>
</evidence>
<feature type="transmembrane region" description="Helical" evidence="8">
    <location>
        <begin position="60"/>
        <end position="77"/>
    </location>
</feature>
<feature type="transmembrane region" description="Helical" evidence="8">
    <location>
        <begin position="256"/>
        <end position="275"/>
    </location>
</feature>
<dbReference type="GO" id="GO:0005886">
    <property type="term" value="C:plasma membrane"/>
    <property type="evidence" value="ECO:0007669"/>
    <property type="project" value="UniProtKB-SubCell"/>
</dbReference>
<feature type="transmembrane region" description="Helical" evidence="8">
    <location>
        <begin position="87"/>
        <end position="105"/>
    </location>
</feature>
<protein>
    <submittedName>
        <fullName evidence="10">Dolichyl-phosphate-mannose--protein mannosyltransferase</fullName>
    </submittedName>
</protein>
<evidence type="ECO:0000313" key="11">
    <source>
        <dbReference type="Proteomes" id="UP000094652"/>
    </source>
</evidence>
<dbReference type="PANTHER" id="PTHR33908:SF11">
    <property type="entry name" value="MEMBRANE PROTEIN"/>
    <property type="match status" value="1"/>
</dbReference>
<dbReference type="AlphaFoldDB" id="A0A1D7XJB7"/>
<evidence type="ECO:0000256" key="8">
    <source>
        <dbReference type="SAM" id="Phobius"/>
    </source>
</evidence>
<dbReference type="PANTHER" id="PTHR33908">
    <property type="entry name" value="MANNOSYLTRANSFERASE YKCB-RELATED"/>
    <property type="match status" value="1"/>
</dbReference>
<sequence length="502" mass="57795">MNTKFSGTFTRIMNITIKSLLYVLLIRNLSEIVLALVGPVKNTILSRIDLNRVGFNKSSILLLFIGIICISIGYVILKTHISKGKKLIIILIIGFILRILWLLNIPSVPVSDFKLIYDTSINFLNGDRSMFQGTAYMSRFPHLTGMVLYMALMNLLFPIKSLLAMKIINLFLGLLDIILIYLITDLIFKNKLYAQISAFISAIFPPFITYTSVFCSENIAIPFYLLSIYLFIYYLRNKKNKSKLLMCGVILSLGNFFRTIATVVLIAYVLYIIIYSLDSIYERAKNILILVISYLLITIIISATLQNFNVLERPLWDAKEPKITSVLKGSNYENAGRWNEEDANFINEHLDNYDELKEKSKEIIVHRFTSHSILKTIIFILDKFTLQWTAGDFSGSMWAQMNVPEEQIKFPIVENEPLEFQLIYTIILILICMGLNNRKMIKSIKEVNLLYLILGGYGITYLIIEQQGRYSYICCYILIFLCIFGIDRVMQKYNCKSISKSK</sequence>
<dbReference type="Proteomes" id="UP000094652">
    <property type="component" value="Chromosome"/>
</dbReference>
<gene>
    <name evidence="10" type="ORF">BGI42_06550</name>
</gene>
<feature type="transmembrane region" description="Helical" evidence="8">
    <location>
        <begin position="140"/>
        <end position="157"/>
    </location>
</feature>
<dbReference type="EMBL" id="CP017253">
    <property type="protein sequence ID" value="AOR23416.1"/>
    <property type="molecule type" value="Genomic_DNA"/>
</dbReference>
<dbReference type="KEGG" id="ctae:BGI42_06550"/>
<dbReference type="GO" id="GO:0009103">
    <property type="term" value="P:lipopolysaccharide biosynthetic process"/>
    <property type="evidence" value="ECO:0007669"/>
    <property type="project" value="UniProtKB-ARBA"/>
</dbReference>
<keyword evidence="4 10" id="KW-0808">Transferase</keyword>
<evidence type="ECO:0000256" key="5">
    <source>
        <dbReference type="ARBA" id="ARBA00022692"/>
    </source>
</evidence>
<evidence type="ECO:0000256" key="1">
    <source>
        <dbReference type="ARBA" id="ARBA00004651"/>
    </source>
</evidence>
<keyword evidence="3 10" id="KW-0328">Glycosyltransferase</keyword>
<evidence type="ECO:0000256" key="4">
    <source>
        <dbReference type="ARBA" id="ARBA00022679"/>
    </source>
</evidence>
<feature type="domain" description="Glycosyltransferase RgtA/B/C/D-like" evidence="9">
    <location>
        <begin position="150"/>
        <end position="297"/>
    </location>
</feature>
<evidence type="ECO:0000313" key="10">
    <source>
        <dbReference type="EMBL" id="AOR23416.1"/>
    </source>
</evidence>
<evidence type="ECO:0000259" key="9">
    <source>
        <dbReference type="Pfam" id="PF13231"/>
    </source>
</evidence>
<feature type="transmembrane region" description="Helical" evidence="8">
    <location>
        <begin position="194"/>
        <end position="212"/>
    </location>
</feature>
<dbReference type="GO" id="GO:0016763">
    <property type="term" value="F:pentosyltransferase activity"/>
    <property type="evidence" value="ECO:0007669"/>
    <property type="project" value="TreeGrafter"/>
</dbReference>
<name>A0A1D7XJB7_9CLOT</name>
<feature type="transmembrane region" description="Helical" evidence="8">
    <location>
        <begin position="20"/>
        <end position="40"/>
    </location>
</feature>
<dbReference type="OrthoDB" id="2787520at2"/>
<comment type="subcellular location">
    <subcellularLocation>
        <location evidence="1">Cell membrane</location>
        <topology evidence="1">Multi-pass membrane protein</topology>
    </subcellularLocation>
</comment>
<feature type="transmembrane region" description="Helical" evidence="8">
    <location>
        <begin position="219"/>
        <end position="236"/>
    </location>
</feature>
<keyword evidence="5 8" id="KW-0812">Transmembrane</keyword>
<keyword evidence="2" id="KW-1003">Cell membrane</keyword>
<dbReference type="InterPro" id="IPR050297">
    <property type="entry name" value="LipidA_mod_glycosyltrf_83"/>
</dbReference>
<dbReference type="RefSeq" id="WP_069679567.1">
    <property type="nucleotide sequence ID" value="NZ_CP017253.2"/>
</dbReference>
<organism evidence="10 11">
    <name type="scientific">Clostridium taeniosporum</name>
    <dbReference type="NCBI Taxonomy" id="394958"/>
    <lineage>
        <taxon>Bacteria</taxon>
        <taxon>Bacillati</taxon>
        <taxon>Bacillota</taxon>
        <taxon>Clostridia</taxon>
        <taxon>Eubacteriales</taxon>
        <taxon>Clostridiaceae</taxon>
        <taxon>Clostridium</taxon>
    </lineage>
</organism>
<keyword evidence="7 8" id="KW-0472">Membrane</keyword>
<dbReference type="STRING" id="394958.BGI42_06550"/>
<feature type="transmembrane region" description="Helical" evidence="8">
    <location>
        <begin position="287"/>
        <end position="305"/>
    </location>
</feature>
<feature type="transmembrane region" description="Helical" evidence="8">
    <location>
        <begin position="447"/>
        <end position="464"/>
    </location>
</feature>
<reference evidence="11" key="1">
    <citation type="submission" date="2016-09" db="EMBL/GenBank/DDBJ databases">
        <title>Genomics of Clostridium taeniosporum, an organism which forms endospores with ribbon-like appendages.</title>
        <authorList>
            <person name="Walker J.R."/>
        </authorList>
    </citation>
    <scope>NUCLEOTIDE SEQUENCE [LARGE SCALE GENOMIC DNA]</scope>
    <source>
        <strain evidence="11">1/k</strain>
    </source>
</reference>
<accession>A0A1D7XJB7</accession>
<keyword evidence="6 8" id="KW-1133">Transmembrane helix</keyword>
<proteinExistence type="predicted"/>
<feature type="transmembrane region" description="Helical" evidence="8">
    <location>
        <begin position="169"/>
        <end position="188"/>
    </location>
</feature>
<evidence type="ECO:0000256" key="7">
    <source>
        <dbReference type="ARBA" id="ARBA00023136"/>
    </source>
</evidence>
<feature type="transmembrane region" description="Helical" evidence="8">
    <location>
        <begin position="418"/>
        <end position="435"/>
    </location>
</feature>
<dbReference type="Pfam" id="PF13231">
    <property type="entry name" value="PMT_2"/>
    <property type="match status" value="1"/>
</dbReference>
<feature type="transmembrane region" description="Helical" evidence="8">
    <location>
        <begin position="470"/>
        <end position="490"/>
    </location>
</feature>
<evidence type="ECO:0000256" key="6">
    <source>
        <dbReference type="ARBA" id="ARBA00022989"/>
    </source>
</evidence>